<organism evidence="2 3">
    <name type="scientific">Glutamicibacter soli</name>
    <dbReference type="NCBI Taxonomy" id="453836"/>
    <lineage>
        <taxon>Bacteria</taxon>
        <taxon>Bacillati</taxon>
        <taxon>Actinomycetota</taxon>
        <taxon>Actinomycetes</taxon>
        <taxon>Micrococcales</taxon>
        <taxon>Micrococcaceae</taxon>
        <taxon>Glutamicibacter</taxon>
    </lineage>
</organism>
<proteinExistence type="predicted"/>
<evidence type="ECO:0000313" key="2">
    <source>
        <dbReference type="EMBL" id="RBM03810.1"/>
    </source>
</evidence>
<feature type="region of interest" description="Disordered" evidence="1">
    <location>
        <begin position="1"/>
        <end position="25"/>
    </location>
</feature>
<accession>A0A365YNH8</accession>
<gene>
    <name evidence="2" type="ORF">C1H84_00440</name>
</gene>
<name>A0A365YNH8_9MICC</name>
<evidence type="ECO:0000313" key="3">
    <source>
        <dbReference type="Proteomes" id="UP000252167"/>
    </source>
</evidence>
<comment type="caution">
    <text evidence="2">The sequence shown here is derived from an EMBL/GenBank/DDBJ whole genome shotgun (WGS) entry which is preliminary data.</text>
</comment>
<evidence type="ECO:0000256" key="1">
    <source>
        <dbReference type="SAM" id="MobiDB-lite"/>
    </source>
</evidence>
<keyword evidence="3" id="KW-1185">Reference proteome</keyword>
<dbReference type="EMBL" id="POAF01000001">
    <property type="protein sequence ID" value="RBM03810.1"/>
    <property type="molecule type" value="Genomic_DNA"/>
</dbReference>
<dbReference type="Proteomes" id="UP000252167">
    <property type="component" value="Unassembled WGS sequence"/>
</dbReference>
<reference evidence="2 3" key="1">
    <citation type="submission" date="2018-01" db="EMBL/GenBank/DDBJ databases">
        <title>Glutamicibacter soli strain NHPC-3 Whole genome sequence and assembly.</title>
        <authorList>
            <person name="Choudhury P."/>
            <person name="Gupta D."/>
            <person name="Sengupta K."/>
            <person name="Jawed A."/>
            <person name="Sultana N."/>
            <person name="Saha P."/>
        </authorList>
    </citation>
    <scope>NUCLEOTIDE SEQUENCE [LARGE SCALE GENOMIC DNA]</scope>
    <source>
        <strain evidence="2 3">NHPC-3</strain>
    </source>
</reference>
<protein>
    <submittedName>
        <fullName evidence="2">Uncharacterized protein</fullName>
    </submittedName>
</protein>
<dbReference type="AlphaFoldDB" id="A0A365YNH8"/>
<sequence length="69" mass="7250">MSLVSLTRNPAGRRMTAEGLNSSQVGSLSAGGVLTLLHGHQELLAMASIDRIADIIESELRAQRGTPPP</sequence>